<organism evidence="2 3">
    <name type="scientific">Kwoniella heveanensis BCC8398</name>
    <dbReference type="NCBI Taxonomy" id="1296120"/>
    <lineage>
        <taxon>Eukaryota</taxon>
        <taxon>Fungi</taxon>
        <taxon>Dikarya</taxon>
        <taxon>Basidiomycota</taxon>
        <taxon>Agaricomycotina</taxon>
        <taxon>Tremellomycetes</taxon>
        <taxon>Tremellales</taxon>
        <taxon>Cryptococcaceae</taxon>
        <taxon>Kwoniella</taxon>
    </lineage>
</organism>
<accession>A0A1B9GM70</accession>
<dbReference type="AlphaFoldDB" id="A0A1B9GM70"/>
<proteinExistence type="predicted"/>
<feature type="compositionally biased region" description="Acidic residues" evidence="1">
    <location>
        <begin position="121"/>
        <end position="135"/>
    </location>
</feature>
<feature type="region of interest" description="Disordered" evidence="1">
    <location>
        <begin position="609"/>
        <end position="635"/>
    </location>
</feature>
<feature type="region of interest" description="Disordered" evidence="1">
    <location>
        <begin position="994"/>
        <end position="1028"/>
    </location>
</feature>
<feature type="compositionally biased region" description="Gly residues" evidence="1">
    <location>
        <begin position="1161"/>
        <end position="1186"/>
    </location>
</feature>
<protein>
    <submittedName>
        <fullName evidence="2">Uncharacterized protein</fullName>
    </submittedName>
</protein>
<dbReference type="STRING" id="1296120.A0A1B9GM70"/>
<reference evidence="3" key="2">
    <citation type="submission" date="2013-12" db="EMBL/GenBank/DDBJ databases">
        <title>Evolution of pathogenesis and genome organization in the Tremellales.</title>
        <authorList>
            <person name="Cuomo C."/>
            <person name="Litvintseva A."/>
            <person name="Heitman J."/>
            <person name="Chen Y."/>
            <person name="Sun S."/>
            <person name="Springer D."/>
            <person name="Dromer F."/>
            <person name="Young S."/>
            <person name="Zeng Q."/>
            <person name="Chapman S."/>
            <person name="Gujja S."/>
            <person name="Saif S."/>
            <person name="Birren B."/>
        </authorList>
    </citation>
    <scope>NUCLEOTIDE SEQUENCE [LARGE SCALE GENOMIC DNA]</scope>
    <source>
        <strain evidence="3">BCC8398</strain>
    </source>
</reference>
<feature type="compositionally biased region" description="Low complexity" evidence="1">
    <location>
        <begin position="354"/>
        <end position="366"/>
    </location>
</feature>
<feature type="compositionally biased region" description="Acidic residues" evidence="1">
    <location>
        <begin position="952"/>
        <end position="961"/>
    </location>
</feature>
<feature type="compositionally biased region" description="Polar residues" evidence="1">
    <location>
        <begin position="901"/>
        <end position="916"/>
    </location>
</feature>
<feature type="region of interest" description="Disordered" evidence="1">
    <location>
        <begin position="647"/>
        <end position="688"/>
    </location>
</feature>
<feature type="region of interest" description="Disordered" evidence="1">
    <location>
        <begin position="243"/>
        <end position="449"/>
    </location>
</feature>
<evidence type="ECO:0000256" key="1">
    <source>
        <dbReference type="SAM" id="MobiDB-lite"/>
    </source>
</evidence>
<dbReference type="Proteomes" id="UP000092666">
    <property type="component" value="Unassembled WGS sequence"/>
</dbReference>
<reference evidence="2 3" key="1">
    <citation type="submission" date="2013-07" db="EMBL/GenBank/DDBJ databases">
        <title>The Genome Sequence of Cryptococcus heveanensis BCC8398.</title>
        <authorList>
            <consortium name="The Broad Institute Genome Sequencing Platform"/>
            <person name="Cuomo C."/>
            <person name="Litvintseva A."/>
            <person name="Chen Y."/>
            <person name="Heitman J."/>
            <person name="Sun S."/>
            <person name="Springer D."/>
            <person name="Dromer F."/>
            <person name="Young S.K."/>
            <person name="Zeng Q."/>
            <person name="Gargeya S."/>
            <person name="Fitzgerald M."/>
            <person name="Abouelleil A."/>
            <person name="Alvarado L."/>
            <person name="Berlin A.M."/>
            <person name="Chapman S.B."/>
            <person name="Dewar J."/>
            <person name="Goldberg J."/>
            <person name="Griggs A."/>
            <person name="Gujja S."/>
            <person name="Hansen M."/>
            <person name="Howarth C."/>
            <person name="Imamovic A."/>
            <person name="Larimer J."/>
            <person name="McCowan C."/>
            <person name="Murphy C."/>
            <person name="Pearson M."/>
            <person name="Priest M."/>
            <person name="Roberts A."/>
            <person name="Saif S."/>
            <person name="Shea T."/>
            <person name="Sykes S."/>
            <person name="Wortman J."/>
            <person name="Nusbaum C."/>
            <person name="Birren B."/>
        </authorList>
    </citation>
    <scope>NUCLEOTIDE SEQUENCE [LARGE SCALE GENOMIC DNA]</scope>
    <source>
        <strain evidence="2 3">BCC8398</strain>
    </source>
</reference>
<feature type="compositionally biased region" description="Low complexity" evidence="1">
    <location>
        <begin position="60"/>
        <end position="73"/>
    </location>
</feature>
<feature type="region of interest" description="Disordered" evidence="1">
    <location>
        <begin position="1154"/>
        <end position="1194"/>
    </location>
</feature>
<keyword evidence="3" id="KW-1185">Reference proteome</keyword>
<feature type="region of interest" description="Disordered" evidence="1">
    <location>
        <begin position="474"/>
        <end position="498"/>
    </location>
</feature>
<feature type="compositionally biased region" description="Acidic residues" evidence="1">
    <location>
        <begin position="313"/>
        <end position="322"/>
    </location>
</feature>
<dbReference type="OrthoDB" id="2564267at2759"/>
<feature type="compositionally biased region" description="Polar residues" evidence="1">
    <location>
        <begin position="292"/>
        <end position="301"/>
    </location>
</feature>
<gene>
    <name evidence="2" type="ORF">I316_06249</name>
</gene>
<evidence type="ECO:0000313" key="2">
    <source>
        <dbReference type="EMBL" id="OCF32093.1"/>
    </source>
</evidence>
<feature type="compositionally biased region" description="Low complexity" evidence="1">
    <location>
        <begin position="620"/>
        <end position="635"/>
    </location>
</feature>
<feature type="compositionally biased region" description="Polar residues" evidence="1">
    <location>
        <begin position="929"/>
        <end position="943"/>
    </location>
</feature>
<feature type="compositionally biased region" description="Pro residues" evidence="1">
    <location>
        <begin position="324"/>
        <end position="338"/>
    </location>
</feature>
<feature type="region of interest" description="Disordered" evidence="1">
    <location>
        <begin position="721"/>
        <end position="963"/>
    </location>
</feature>
<name>A0A1B9GM70_9TREE</name>
<feature type="region of interest" description="Disordered" evidence="1">
    <location>
        <begin position="60"/>
        <end position="191"/>
    </location>
</feature>
<evidence type="ECO:0000313" key="3">
    <source>
        <dbReference type="Proteomes" id="UP000092666"/>
    </source>
</evidence>
<sequence>MSISRLQLAAALLEYDNDEDLASPSPVRTEFKDHRQSAIFQPFQQAKAEARRQQILSQPAPSLPSLLSSAEQSVAVEPPIPKPEEQKWRKSTLGEFNPLIAVGISNPSSSRDSPAQGYGADNDDDDEDVEEDLADVDVARWGLPSHLVVEEEKKAKERKRHQDKPESSRRSTVPHPTPQPTASPMNHSRVKSIHMSDVLDDTALHRQVMAETQAKLEGGSTRDYHRRALSYDRYGASQALVDSERTGGVAADRPATAMGMQNREIPERIRTISDPMMLPLPRSPVSAFATDRPTSSLSRGWTSPPPGRMYQEEYIEDEEEQQVPEPPNPFALPAPPPELGSRFDPKVLQHQRQPSSSSMPMSAAGGTDYDPRTSRGFGSRMSSHMQSRAEGNFDQQQQQQPPHSATSSSHHWHPAERESMRSPGEGPLRSPTVIYDDIPTPEAFGRPLMPKRYSTSAKLQMDRSTLLRPKTLIMPTPLANRPPPTIREPKLPEGYTLGEKPLPYEARTMGDRPGMPLSLSQKTFRSSLMVGGTREDEFWVGGAEEEGEVGVQSRELDEGAILRKPGKLYGKSLMDQLEARKAALKGRQRVFTGDARPAMMARSTMYDMPTVSISPTSPEQHQQQYSSSRHSSMLLSQDQGRAPLLAFDSNGQLHPTSPGGLMAPPPGSGGGAGSGDPHGRIAKSKSVFGVDQIWEKEMSKLRQMQEDERRAEETRRAIEEAKKLAEEEKKKRKSKKGKGKDSRLSIMVPESAEEDLRPVEEVLGISPIKRAHDLPPALEFEPEKAPPQRLSEPPSPEKSPRYGDNQVAMNGKVEKEEEEGPHSKRSSPQQQRLAVVEASDSDSDPDADVPLSRLAPPRSAVSGGSKPSLQVPTRAAVRGRESESVSDSDEDVPLSKLSFRSPATSNVSHSNSNAPRLTQPLGSLGLSLPTFSPTGSGTPSNEQGIGGNEMANEGDEDEDDQPLAVKQAKAKGLKPITKADIIEDDLPLGYKHAEKAQKQMAERSSQVSWQGDGRDSTASFNNNNPHDSTGGMGMRMGMGGMGWNPHQSFMALQQYHDPMVGMGMGMGGIGMNPYPYGGGYPSMPNVNYLQMNNPNTHPYPYQMGMGMGMSGQPPMGGGDINMGVGMGMGIPPMGHVSPQNPGKAIDNWRQDVALAPVPTGSGSGSSAGGAGPGPGGAVGGGAGDGGVVRRSVVG</sequence>
<dbReference type="EMBL" id="KV700130">
    <property type="protein sequence ID" value="OCF32093.1"/>
    <property type="molecule type" value="Genomic_DNA"/>
</dbReference>
<feature type="compositionally biased region" description="Low complexity" evidence="1">
    <location>
        <begin position="395"/>
        <end position="409"/>
    </location>
</feature>
<feature type="compositionally biased region" description="Polar residues" evidence="1">
    <location>
        <begin position="1016"/>
        <end position="1027"/>
    </location>
</feature>